<evidence type="ECO:0000256" key="2">
    <source>
        <dbReference type="ARBA" id="ARBA00022729"/>
    </source>
</evidence>
<dbReference type="Gene3D" id="3.40.50.1820">
    <property type="entry name" value="alpha/beta hydrolase"/>
    <property type="match status" value="1"/>
</dbReference>
<gene>
    <name evidence="6" type="ORF">AOZ06_42625</name>
</gene>
<name>A0A0N9ICI4_9PSEU</name>
<dbReference type="GO" id="GO:0016787">
    <property type="term" value="F:hydrolase activity"/>
    <property type="evidence" value="ECO:0007669"/>
    <property type="project" value="UniProtKB-KW"/>
</dbReference>
<evidence type="ECO:0000256" key="4">
    <source>
        <dbReference type="SAM" id="SignalP"/>
    </source>
</evidence>
<reference evidence="6 7" key="1">
    <citation type="submission" date="2015-07" db="EMBL/GenBank/DDBJ databases">
        <title>Genome sequencing of Kibdelosporangium phytohabitans.</title>
        <authorList>
            <person name="Qin S."/>
            <person name="Xing K."/>
        </authorList>
    </citation>
    <scope>NUCLEOTIDE SEQUENCE [LARGE SCALE GENOMIC DNA]</scope>
    <source>
        <strain evidence="6 7">KLBMP1111</strain>
    </source>
</reference>
<evidence type="ECO:0000313" key="6">
    <source>
        <dbReference type="EMBL" id="ALG12667.1"/>
    </source>
</evidence>
<dbReference type="Pfam" id="PF08386">
    <property type="entry name" value="Abhydrolase_4"/>
    <property type="match status" value="1"/>
</dbReference>
<proteinExistence type="inferred from homology"/>
<organism evidence="6 7">
    <name type="scientific">Kibdelosporangium phytohabitans</name>
    <dbReference type="NCBI Taxonomy" id="860235"/>
    <lineage>
        <taxon>Bacteria</taxon>
        <taxon>Bacillati</taxon>
        <taxon>Actinomycetota</taxon>
        <taxon>Actinomycetes</taxon>
        <taxon>Pseudonocardiales</taxon>
        <taxon>Pseudonocardiaceae</taxon>
        <taxon>Kibdelosporangium</taxon>
    </lineage>
</organism>
<dbReference type="AlphaFoldDB" id="A0A0N9ICI4"/>
<feature type="domain" description="Peptidase S33 tripeptidyl aminopeptidase-like C-terminal" evidence="5">
    <location>
        <begin position="436"/>
        <end position="528"/>
    </location>
</feature>
<dbReference type="KEGG" id="kphy:AOZ06_42625"/>
<keyword evidence="7" id="KW-1185">Reference proteome</keyword>
<dbReference type="InterPro" id="IPR013595">
    <property type="entry name" value="Pept_S33_TAP-like_C"/>
</dbReference>
<dbReference type="EMBL" id="CP012752">
    <property type="protein sequence ID" value="ALG12667.1"/>
    <property type="molecule type" value="Genomic_DNA"/>
</dbReference>
<dbReference type="InterPro" id="IPR029058">
    <property type="entry name" value="AB_hydrolase_fold"/>
</dbReference>
<dbReference type="SUPFAM" id="SSF53474">
    <property type="entry name" value="alpha/beta-Hydrolases"/>
    <property type="match status" value="1"/>
</dbReference>
<feature type="chain" id="PRO_5006036056" evidence="4">
    <location>
        <begin position="27"/>
        <end position="540"/>
    </location>
</feature>
<keyword evidence="2 4" id="KW-0732">Signal</keyword>
<dbReference type="RefSeq" id="WP_054294559.1">
    <property type="nucleotide sequence ID" value="NZ_CP012752.1"/>
</dbReference>
<evidence type="ECO:0000313" key="7">
    <source>
        <dbReference type="Proteomes" id="UP000063699"/>
    </source>
</evidence>
<dbReference type="PANTHER" id="PTHR43248:SF29">
    <property type="entry name" value="TRIPEPTIDYL AMINOPEPTIDASE"/>
    <property type="match status" value="1"/>
</dbReference>
<dbReference type="Proteomes" id="UP000063699">
    <property type="component" value="Chromosome"/>
</dbReference>
<keyword evidence="3" id="KW-0378">Hydrolase</keyword>
<dbReference type="PANTHER" id="PTHR43248">
    <property type="entry name" value="2-SUCCINYL-6-HYDROXY-2,4-CYCLOHEXADIENE-1-CARBOXYLATE SYNTHASE"/>
    <property type="match status" value="1"/>
</dbReference>
<evidence type="ECO:0000256" key="1">
    <source>
        <dbReference type="ARBA" id="ARBA00010088"/>
    </source>
</evidence>
<comment type="similarity">
    <text evidence="1">Belongs to the peptidase S33 family.</text>
</comment>
<accession>A0A0N9ICI4</accession>
<dbReference type="InterPro" id="IPR051601">
    <property type="entry name" value="Serine_prot/Carboxylest_S33"/>
</dbReference>
<protein>
    <submittedName>
        <fullName evidence="6">Peptidase</fullName>
    </submittedName>
</protein>
<dbReference type="OrthoDB" id="4273853at2"/>
<sequence>MKRIRYAVAIPAIAGTVLAGLTPAFADPTEGAGALTSTPVPSRYASQQLNWHLCAADELPSAPPPGAENMECATYVTPRDWYRPEEGRDLTIAVNRLPSSGPATESVFVNPGGPGAEGRSFISRLRNQKRVRVNQEIIGFDPRGTGMSTKISCGGVPASIPNVDSRDRSPANLRRALDNQQRAAEACQQYSGDLGPLINTDQTTRDLDLLRLLLKRSKINWVGYSGGTWLGAHYAQRFPQRVGRFVLDSAVDFTAASWREAMFRHQALGFERRWRQDFLPWLAKYDNVYHLGATAKEALQTFEDIRAAVAVRPVEYGGMKITPDDFDSFAVTGVYNKNRFHWAATSLVNIRELTRQNATSEQKDAAVRQLKQAEQNLAADQLGPRPAAVIDDSYQASFWTIQCNDGPWPGDRESVVAESQRYIDNGLMLLGPSRHYQACVFWNKQGTPTQVVNGRGVPPVLMIQSEKDPATPIEGARLAHAGFEGSRMITVSGEGDHGLYAAAPAPNKRLDDIVDSYLADGVLPQDQTIPGVPLLAPPAA</sequence>
<evidence type="ECO:0000259" key="5">
    <source>
        <dbReference type="Pfam" id="PF08386"/>
    </source>
</evidence>
<feature type="signal peptide" evidence="4">
    <location>
        <begin position="1"/>
        <end position="26"/>
    </location>
</feature>
<evidence type="ECO:0000256" key="3">
    <source>
        <dbReference type="ARBA" id="ARBA00022801"/>
    </source>
</evidence>